<name>A0A699RFD8_TANCI</name>
<organism evidence="1">
    <name type="scientific">Tanacetum cinerariifolium</name>
    <name type="common">Dalmatian daisy</name>
    <name type="synonym">Chrysanthemum cinerariifolium</name>
    <dbReference type="NCBI Taxonomy" id="118510"/>
    <lineage>
        <taxon>Eukaryota</taxon>
        <taxon>Viridiplantae</taxon>
        <taxon>Streptophyta</taxon>
        <taxon>Embryophyta</taxon>
        <taxon>Tracheophyta</taxon>
        <taxon>Spermatophyta</taxon>
        <taxon>Magnoliopsida</taxon>
        <taxon>eudicotyledons</taxon>
        <taxon>Gunneridae</taxon>
        <taxon>Pentapetalae</taxon>
        <taxon>asterids</taxon>
        <taxon>campanulids</taxon>
        <taxon>Asterales</taxon>
        <taxon>Asteraceae</taxon>
        <taxon>Asteroideae</taxon>
        <taxon>Anthemideae</taxon>
        <taxon>Anthemidinae</taxon>
        <taxon>Tanacetum</taxon>
    </lineage>
</organism>
<dbReference type="AlphaFoldDB" id="A0A699RFD8"/>
<gene>
    <name evidence="1" type="ORF">Tci_853261</name>
</gene>
<accession>A0A699RFD8</accession>
<proteinExistence type="predicted"/>
<sequence length="100" mass="11260">PSSSKIDSLLDEFADELTLLKSIPPGFDKIDFDPEDEIRLTKRFLYDNSSPHPPKEFVSKKTNAKIKSFSPSPIPIKDSDSLMEEIDLSFNSDYPMPPGI</sequence>
<evidence type="ECO:0000313" key="1">
    <source>
        <dbReference type="EMBL" id="GFC81291.1"/>
    </source>
</evidence>
<reference evidence="1" key="1">
    <citation type="journal article" date="2019" name="Sci. Rep.">
        <title>Draft genome of Tanacetum cinerariifolium, the natural source of mosquito coil.</title>
        <authorList>
            <person name="Yamashiro T."/>
            <person name="Shiraishi A."/>
            <person name="Satake H."/>
            <person name="Nakayama K."/>
        </authorList>
    </citation>
    <scope>NUCLEOTIDE SEQUENCE</scope>
</reference>
<feature type="non-terminal residue" evidence="1">
    <location>
        <position position="1"/>
    </location>
</feature>
<comment type="caution">
    <text evidence="1">The sequence shown here is derived from an EMBL/GenBank/DDBJ whole genome shotgun (WGS) entry which is preliminary data.</text>
</comment>
<dbReference type="EMBL" id="BKCJ011079154">
    <property type="protein sequence ID" value="GFC81291.1"/>
    <property type="molecule type" value="Genomic_DNA"/>
</dbReference>
<protein>
    <submittedName>
        <fullName evidence="1">Uncharacterized protein</fullName>
    </submittedName>
</protein>